<dbReference type="Gene3D" id="3.30.70.1320">
    <property type="entry name" value="Multidrug efflux transporter AcrB pore domain like"/>
    <property type="match status" value="1"/>
</dbReference>
<organism evidence="3 4">
    <name type="scientific">Leptospira yasudae</name>
    <dbReference type="NCBI Taxonomy" id="2202201"/>
    <lineage>
        <taxon>Bacteria</taxon>
        <taxon>Pseudomonadati</taxon>
        <taxon>Spirochaetota</taxon>
        <taxon>Spirochaetia</taxon>
        <taxon>Leptospirales</taxon>
        <taxon>Leptospiraceae</taxon>
        <taxon>Leptospira</taxon>
    </lineage>
</organism>
<keyword evidence="2" id="KW-0812">Transmembrane</keyword>
<feature type="transmembrane region" description="Helical" evidence="2">
    <location>
        <begin position="961"/>
        <end position="982"/>
    </location>
</feature>
<dbReference type="EMBL" id="QHCR01000007">
    <property type="protein sequence ID" value="RHX78458.1"/>
    <property type="molecule type" value="Genomic_DNA"/>
</dbReference>
<dbReference type="PANTHER" id="PTHR32063">
    <property type="match status" value="1"/>
</dbReference>
<feature type="transmembrane region" description="Helical" evidence="2">
    <location>
        <begin position="360"/>
        <end position="380"/>
    </location>
</feature>
<evidence type="ECO:0000313" key="4">
    <source>
        <dbReference type="Proteomes" id="UP000285569"/>
    </source>
</evidence>
<dbReference type="RefSeq" id="WP_118956907.1">
    <property type="nucleotide sequence ID" value="NZ_QHCR01000007.1"/>
</dbReference>
<feature type="transmembrane region" description="Helical" evidence="2">
    <location>
        <begin position="425"/>
        <end position="443"/>
    </location>
</feature>
<feature type="transmembrane region" description="Helical" evidence="2">
    <location>
        <begin position="12"/>
        <end position="31"/>
    </location>
</feature>
<feature type="transmembrane region" description="Helical" evidence="2">
    <location>
        <begin position="901"/>
        <end position="919"/>
    </location>
</feature>
<evidence type="ECO:0000256" key="2">
    <source>
        <dbReference type="SAM" id="Phobius"/>
    </source>
</evidence>
<dbReference type="Gene3D" id="3.30.70.1430">
    <property type="entry name" value="Multidrug efflux transporter AcrB pore domain"/>
    <property type="match status" value="2"/>
</dbReference>
<dbReference type="SUPFAM" id="SSF82714">
    <property type="entry name" value="Multidrug efflux transporter AcrB TolC docking domain, DN and DC subdomains"/>
    <property type="match status" value="2"/>
</dbReference>
<dbReference type="SUPFAM" id="SSF82693">
    <property type="entry name" value="Multidrug efflux transporter AcrB pore domain, PN1, PN2, PC1 and PC2 subdomains"/>
    <property type="match status" value="2"/>
</dbReference>
<dbReference type="InterPro" id="IPR027463">
    <property type="entry name" value="AcrB_DN_DC_subdom"/>
</dbReference>
<dbReference type="SUPFAM" id="SSF82866">
    <property type="entry name" value="Multidrug efflux transporter AcrB transmembrane domain"/>
    <property type="match status" value="2"/>
</dbReference>
<proteinExistence type="predicted"/>
<keyword evidence="2" id="KW-1133">Transmembrane helix</keyword>
<evidence type="ECO:0000256" key="1">
    <source>
        <dbReference type="SAM" id="Coils"/>
    </source>
</evidence>
<feature type="transmembrane region" description="Helical" evidence="2">
    <location>
        <begin position="849"/>
        <end position="868"/>
    </location>
</feature>
<gene>
    <name evidence="3" type="ORF">DLM77_15210</name>
</gene>
<dbReference type="Pfam" id="PF00873">
    <property type="entry name" value="ACR_tran"/>
    <property type="match status" value="1"/>
</dbReference>
<feature type="transmembrane region" description="Helical" evidence="2">
    <location>
        <begin position="533"/>
        <end position="555"/>
    </location>
</feature>
<dbReference type="Gene3D" id="3.30.2090.10">
    <property type="entry name" value="Multidrug efflux transporter AcrB TolC docking domain, DN and DC subdomains"/>
    <property type="match status" value="2"/>
</dbReference>
<feature type="transmembrane region" description="Helical" evidence="2">
    <location>
        <begin position="875"/>
        <end position="895"/>
    </location>
</feature>
<keyword evidence="1" id="KW-0175">Coiled coil</keyword>
<feature type="transmembrane region" description="Helical" evidence="2">
    <location>
        <begin position="386"/>
        <end position="404"/>
    </location>
</feature>
<reference evidence="4" key="1">
    <citation type="submission" date="2018-05" db="EMBL/GenBank/DDBJ databases">
        <title>Leptospira yasudae sp. nov. and Leptospira stimsonii sp. nov., two pathogenic species of the genus Leptospira isolated from environmental sources.</title>
        <authorList>
            <person name="Casanovas-Massana A."/>
            <person name="Hamond C."/>
            <person name="Santos L.A."/>
            <person name="Hacker K.P."/>
            <person name="Balassiano I."/>
            <person name="Medeiros M.A."/>
            <person name="Reis M.G."/>
            <person name="Ko A.I."/>
            <person name="Wunder E.A."/>
        </authorList>
    </citation>
    <scope>NUCLEOTIDE SEQUENCE [LARGE SCALE GENOMIC DNA]</scope>
    <source>
        <strain evidence="4">B21</strain>
    </source>
</reference>
<dbReference type="Gene3D" id="1.20.1640.10">
    <property type="entry name" value="Multidrug efflux transporter AcrB transmembrane domain"/>
    <property type="match status" value="2"/>
</dbReference>
<accession>A0ABX9LZL5</accession>
<evidence type="ECO:0000313" key="3">
    <source>
        <dbReference type="EMBL" id="RHX78458.1"/>
    </source>
</evidence>
<dbReference type="Gene3D" id="3.30.70.1440">
    <property type="entry name" value="Multidrug efflux transporter AcrB pore domain"/>
    <property type="match status" value="1"/>
</dbReference>
<feature type="coiled-coil region" evidence="1">
    <location>
        <begin position="298"/>
        <end position="325"/>
    </location>
</feature>
<name>A0ABX9LZL5_9LEPT</name>
<feature type="transmembrane region" description="Helical" evidence="2">
    <location>
        <begin position="449"/>
        <end position="469"/>
    </location>
</feature>
<dbReference type="InterPro" id="IPR001036">
    <property type="entry name" value="Acrflvin-R"/>
</dbReference>
<sequence length="1018" mass="116620">MSSKGKPFKFGPVTTGMLFLGFIIFGFFSFLQNSVGLFSTAEYPALTISVEYPGADAKDIEEIITIPIEETISNIGGVESIHSFAERGKTNINIEFQRNLDLQLKSLEIRERVDILSGRFPKEVHKPFIYQYDPDQRPILIITLKSTKYDLTELRRIADFEIKRFLENLDGISQIAVSGGKIREILISCDMQRLTGYGLDLMEVQRAIQSYNKPASIGKIENLGKEFKVISSGRLRSINEIRKIPIFLKERNKTIYIEDIAEISFSYRDEESASRINGNENISLYVYKGSLGNVLKLSKELRDKISALKIANVELEVNYDQAEAIKKTYWNICICFGLGLFLFFLITYKQNLRDNFRVEITSILQLLISFFVIQLMLFIFKIPFDIFILSGIILGFSIWLIITYKNFNHLVIETADRSAKPSRQEVLTLLFMILAVTLPPYLLDRSTGLPAIKLGLTLSFYLLISYLIYEPLASSLINNKRNDLKTFITIPIEPPNRKNFIWDFFFDSSRFAKTTTYLNRLITRFQNHKHAGYVVPFVAPITYAIVTLFGIYKFISIDKELFYSPKSKKIIAYVELPSGTGFDFTNSTTKKIEDKILKVQGVKEVTSKIEPAHSFLLITLDDSEMGDEQFIEKIREGIGNASPAFCYLSRESDAARFKEVTIDLLGEDNEKIGETISALTPKIMAINGVKEMVLRYKPPRDELQVTLDRNKTIEAGLLNDEIGNFLKIAIQGGIVTKFLDENREVDVRVRFSREYRESQNSLDLFYLKSRTGKYIPLTEVSTSRESKSPIKTYRKNKKRMLSFSLRTSKISHSEILAQLKKIGMNELPINYQLEIGRDLEKILETENQIYFVLFISLIFLYMILASYFESFKKPFAAIVSLFIPIFITFIILSFIYSTLTLPVYLGLLLLFPILGFDIIGKIKQETESETSAPGKKSLLLLFLPQAIYSTEGGQFLRDLEITLILGYLISHFITFGIIIQSWNEFRADKLFSSMTSIHKGLSNLYEMVYKRISKSTNR</sequence>
<comment type="caution">
    <text evidence="3">The sequence shown here is derived from an EMBL/GenBank/DDBJ whole genome shotgun (WGS) entry which is preliminary data.</text>
</comment>
<reference evidence="3 4" key="2">
    <citation type="journal article" date="2020" name="Int. J. Syst. Evol. Microbiol.">
        <title>Leptospira yasudae sp. nov. and Leptospira stimsonii sp. nov., two new species of the pathogenic group isolated from environmental sources.</title>
        <authorList>
            <person name="Casanovas-Massana A."/>
            <person name="Hamond C."/>
            <person name="Santos L.A."/>
            <person name="de Oliveira D."/>
            <person name="Hacker K.P."/>
            <person name="Balassiano I."/>
            <person name="Costa F."/>
            <person name="Medeiros M.A."/>
            <person name="Reis M.G."/>
            <person name="Ko A.I."/>
            <person name="Wunder E.A."/>
        </authorList>
    </citation>
    <scope>NUCLEOTIDE SEQUENCE [LARGE SCALE GENOMIC DNA]</scope>
    <source>
        <strain evidence="3 4">B21</strain>
    </source>
</reference>
<feature type="transmembrane region" description="Helical" evidence="2">
    <location>
        <begin position="329"/>
        <end position="348"/>
    </location>
</feature>
<protein>
    <submittedName>
        <fullName evidence="3">Acriflavin resistance protein</fullName>
    </submittedName>
</protein>
<dbReference type="PANTHER" id="PTHR32063:SF0">
    <property type="entry name" value="SWARMING MOTILITY PROTEIN SWRC"/>
    <property type="match status" value="1"/>
</dbReference>
<dbReference type="PRINTS" id="PR00702">
    <property type="entry name" value="ACRIFLAVINRP"/>
</dbReference>
<dbReference type="Proteomes" id="UP000285569">
    <property type="component" value="Unassembled WGS sequence"/>
</dbReference>
<keyword evidence="2" id="KW-0472">Membrane</keyword>
<keyword evidence="4" id="KW-1185">Reference proteome</keyword>